<name>A0A110B3M3_9SPHI</name>
<feature type="domain" description="Thoeris protein ThsB TIR-like" evidence="1">
    <location>
        <begin position="11"/>
        <end position="112"/>
    </location>
</feature>
<dbReference type="AlphaFoldDB" id="A0A110B3M3"/>
<dbReference type="InterPro" id="IPR036490">
    <property type="entry name" value="ThsB_TIR-like_sf"/>
</dbReference>
<accession>A0A110B3M3</accession>
<dbReference type="Gene3D" id="3.40.50.9200">
    <property type="entry name" value="Hypothetical protein MTH538"/>
    <property type="match status" value="1"/>
</dbReference>
<evidence type="ECO:0000313" key="3">
    <source>
        <dbReference type="Proteomes" id="UP000218263"/>
    </source>
</evidence>
<dbReference type="Pfam" id="PF08937">
    <property type="entry name" value="ThsB_TIR"/>
    <property type="match status" value="1"/>
</dbReference>
<dbReference type="InterPro" id="IPR015032">
    <property type="entry name" value="ThsB__TIR-like_domain"/>
</dbReference>
<organism evidence="2 3">
    <name type="scientific">Mucilaginibacter gotjawali</name>
    <dbReference type="NCBI Taxonomy" id="1550579"/>
    <lineage>
        <taxon>Bacteria</taxon>
        <taxon>Pseudomonadati</taxon>
        <taxon>Bacteroidota</taxon>
        <taxon>Sphingobacteriia</taxon>
        <taxon>Sphingobacteriales</taxon>
        <taxon>Sphingobacteriaceae</taxon>
        <taxon>Mucilaginibacter</taxon>
    </lineage>
</organism>
<keyword evidence="3" id="KW-1185">Reference proteome</keyword>
<dbReference type="EMBL" id="AP017313">
    <property type="protein sequence ID" value="BAU55421.1"/>
    <property type="molecule type" value="Genomic_DNA"/>
</dbReference>
<evidence type="ECO:0000259" key="1">
    <source>
        <dbReference type="Pfam" id="PF08937"/>
    </source>
</evidence>
<dbReference type="KEGG" id="mgot:MgSA37_03605"/>
<dbReference type="Proteomes" id="UP000218263">
    <property type="component" value="Chromosome"/>
</dbReference>
<protein>
    <recommendedName>
        <fullName evidence="1">Thoeris protein ThsB TIR-like domain-containing protein</fullName>
    </recommendedName>
</protein>
<proteinExistence type="predicted"/>
<sequence length="166" mass="18854">MFIMNTTKNIFISHHHKDDKSVSDFTNLLAGKNYNIRNSSIRVNEKNKERLEKEQVPRKTLERLLNIKMRWAGTVVVLIGSQTYSREWVNWEIEKAAQLGKRILGVFMHGGKDANIPENLEKYGDGLVGWNSEKIIAGLEGEDVGWCASSGESRPPVTNVKRVVCQ</sequence>
<evidence type="ECO:0000313" key="2">
    <source>
        <dbReference type="EMBL" id="BAU55421.1"/>
    </source>
</evidence>
<dbReference type="SUPFAM" id="SSF52206">
    <property type="entry name" value="Hypothetical protein MTH538"/>
    <property type="match status" value="1"/>
</dbReference>
<reference evidence="2 3" key="1">
    <citation type="submission" date="2015-12" db="EMBL/GenBank/DDBJ databases">
        <title>Genome sequence of Mucilaginibacter gotjawali.</title>
        <authorList>
            <person name="Lee J.S."/>
            <person name="Lee K.C."/>
            <person name="Kim K.K."/>
            <person name="Lee B.W."/>
        </authorList>
    </citation>
    <scope>NUCLEOTIDE SEQUENCE [LARGE SCALE GENOMIC DNA]</scope>
    <source>
        <strain evidence="2 3">SA3-7</strain>
    </source>
</reference>
<gene>
    <name evidence="2" type="ORF">MgSA37_03605</name>
</gene>